<dbReference type="SMART" id="SM00338">
    <property type="entry name" value="BRLZ"/>
    <property type="match status" value="1"/>
</dbReference>
<dbReference type="eggNOG" id="ENOG502QVXT">
    <property type="taxonomic scope" value="Eukaryota"/>
</dbReference>
<feature type="region of interest" description="Disordered" evidence="8">
    <location>
        <begin position="181"/>
        <end position="200"/>
    </location>
</feature>
<proteinExistence type="inferred from homology"/>
<dbReference type="HOGENOM" id="CLU_666322_0_0_1"/>
<evidence type="ECO:0000313" key="11">
    <source>
        <dbReference type="Proteomes" id="UP000001514"/>
    </source>
</evidence>
<evidence type="ECO:0000256" key="3">
    <source>
        <dbReference type="ARBA" id="ARBA00023015"/>
    </source>
</evidence>
<evidence type="ECO:0000256" key="1">
    <source>
        <dbReference type="ARBA" id="ARBA00004123"/>
    </source>
</evidence>
<evidence type="ECO:0000256" key="5">
    <source>
        <dbReference type="ARBA" id="ARBA00023163"/>
    </source>
</evidence>
<feature type="region of interest" description="Disordered" evidence="8">
    <location>
        <begin position="50"/>
        <end position="70"/>
    </location>
</feature>
<gene>
    <name evidence="10" type="ORF">SELMODRAFT_422374</name>
</gene>
<reference evidence="10 11" key="1">
    <citation type="journal article" date="2011" name="Science">
        <title>The Selaginella genome identifies genetic changes associated with the evolution of vascular plants.</title>
        <authorList>
            <person name="Banks J.A."/>
            <person name="Nishiyama T."/>
            <person name="Hasebe M."/>
            <person name="Bowman J.L."/>
            <person name="Gribskov M."/>
            <person name="dePamphilis C."/>
            <person name="Albert V.A."/>
            <person name="Aono N."/>
            <person name="Aoyama T."/>
            <person name="Ambrose B.A."/>
            <person name="Ashton N.W."/>
            <person name="Axtell M.J."/>
            <person name="Barker E."/>
            <person name="Barker M.S."/>
            <person name="Bennetzen J.L."/>
            <person name="Bonawitz N.D."/>
            <person name="Chapple C."/>
            <person name="Cheng C."/>
            <person name="Correa L.G."/>
            <person name="Dacre M."/>
            <person name="DeBarry J."/>
            <person name="Dreyer I."/>
            <person name="Elias M."/>
            <person name="Engstrom E.M."/>
            <person name="Estelle M."/>
            <person name="Feng L."/>
            <person name="Finet C."/>
            <person name="Floyd S.K."/>
            <person name="Frommer W.B."/>
            <person name="Fujita T."/>
            <person name="Gramzow L."/>
            <person name="Gutensohn M."/>
            <person name="Harholt J."/>
            <person name="Hattori M."/>
            <person name="Heyl A."/>
            <person name="Hirai T."/>
            <person name="Hiwatashi Y."/>
            <person name="Ishikawa M."/>
            <person name="Iwata M."/>
            <person name="Karol K.G."/>
            <person name="Koehler B."/>
            <person name="Kolukisaoglu U."/>
            <person name="Kubo M."/>
            <person name="Kurata T."/>
            <person name="Lalonde S."/>
            <person name="Li K."/>
            <person name="Li Y."/>
            <person name="Litt A."/>
            <person name="Lyons E."/>
            <person name="Manning G."/>
            <person name="Maruyama T."/>
            <person name="Michael T.P."/>
            <person name="Mikami K."/>
            <person name="Miyazaki S."/>
            <person name="Morinaga S."/>
            <person name="Murata T."/>
            <person name="Mueller-Roeber B."/>
            <person name="Nelson D.R."/>
            <person name="Obara M."/>
            <person name="Oguri Y."/>
            <person name="Olmstead R.G."/>
            <person name="Onodera N."/>
            <person name="Petersen B.L."/>
            <person name="Pils B."/>
            <person name="Prigge M."/>
            <person name="Rensing S.A."/>
            <person name="Riano-Pachon D.M."/>
            <person name="Roberts A.W."/>
            <person name="Sato Y."/>
            <person name="Scheller H.V."/>
            <person name="Schulz B."/>
            <person name="Schulz C."/>
            <person name="Shakirov E.V."/>
            <person name="Shibagaki N."/>
            <person name="Shinohara N."/>
            <person name="Shippen D.E."/>
            <person name="Soerensen I."/>
            <person name="Sotooka R."/>
            <person name="Sugimoto N."/>
            <person name="Sugita M."/>
            <person name="Sumikawa N."/>
            <person name="Tanurdzic M."/>
            <person name="Theissen G."/>
            <person name="Ulvskov P."/>
            <person name="Wakazuki S."/>
            <person name="Weng J.K."/>
            <person name="Willats W.W."/>
            <person name="Wipf D."/>
            <person name="Wolf P.G."/>
            <person name="Yang L."/>
            <person name="Zimmer A.D."/>
            <person name="Zhu Q."/>
            <person name="Mitros T."/>
            <person name="Hellsten U."/>
            <person name="Loque D."/>
            <person name="Otillar R."/>
            <person name="Salamov A."/>
            <person name="Schmutz J."/>
            <person name="Shapiro H."/>
            <person name="Lindquist E."/>
            <person name="Lucas S."/>
            <person name="Rokhsar D."/>
            <person name="Grigoriev I.V."/>
        </authorList>
    </citation>
    <scope>NUCLEOTIDE SEQUENCE [LARGE SCALE GENOMIC DNA]</scope>
</reference>
<dbReference type="AlphaFoldDB" id="D8SI71"/>
<dbReference type="GO" id="GO:0005634">
    <property type="term" value="C:nucleus"/>
    <property type="evidence" value="ECO:0000318"/>
    <property type="project" value="GO_Central"/>
</dbReference>
<dbReference type="PANTHER" id="PTHR45967">
    <property type="entry name" value="G-BOX-BINDING FACTOR 3-RELATED"/>
    <property type="match status" value="1"/>
</dbReference>
<dbReference type="InterPro" id="IPR045314">
    <property type="entry name" value="bZIP_plant_GBF1"/>
</dbReference>
<dbReference type="EMBL" id="GL377621">
    <property type="protein sequence ID" value="EFJ15817.1"/>
    <property type="molecule type" value="Genomic_DNA"/>
</dbReference>
<feature type="compositionally biased region" description="Basic and acidic residues" evidence="8">
    <location>
        <begin position="86"/>
        <end position="98"/>
    </location>
</feature>
<dbReference type="GO" id="GO:0043565">
    <property type="term" value="F:sequence-specific DNA binding"/>
    <property type="evidence" value="ECO:0000318"/>
    <property type="project" value="GO_Central"/>
</dbReference>
<evidence type="ECO:0000256" key="8">
    <source>
        <dbReference type="SAM" id="MobiDB-lite"/>
    </source>
</evidence>
<dbReference type="Proteomes" id="UP000001514">
    <property type="component" value="Unassembled WGS sequence"/>
</dbReference>
<accession>D8SI71</accession>
<dbReference type="GO" id="GO:0003700">
    <property type="term" value="F:DNA-binding transcription factor activity"/>
    <property type="evidence" value="ECO:0007669"/>
    <property type="project" value="InterPro"/>
</dbReference>
<dbReference type="CDD" id="cd14702">
    <property type="entry name" value="bZIP_plant_GBF1"/>
    <property type="match status" value="1"/>
</dbReference>
<dbReference type="OrthoDB" id="1928614at2759"/>
<feature type="compositionally biased region" description="Basic and acidic residues" evidence="8">
    <location>
        <begin position="181"/>
        <end position="194"/>
    </location>
</feature>
<comment type="subcellular location">
    <subcellularLocation>
        <location evidence="1">Nucleus</location>
    </subcellularLocation>
</comment>
<feature type="region of interest" description="Disordered" evidence="8">
    <location>
        <begin position="86"/>
        <end position="105"/>
    </location>
</feature>
<sequence>MKSKGRGKPRKRAKAEDVADLVKTEIDAAEALAEFSKQVVVARDDDSGMKLQWQRKRKRSTKYGMESSSSSMLVASNSAVDFPLVKDEYPSDSDKERGGGSLPLVTYNRFDTSEDSLEPGFRAESPSSPLPPLGTEGYSAYVKSEAGLVQQCAFKSSLEFEEKPKAISWSKLRGMKQPKLEDARSSFHAKDRRMSSTLGCGKGRSARAVLTEEEKEIRRLRRIEANRESARQTIRRKQKMCEEMTLKANELSSANDRCRKEIEAIREENRRLYEAGCSLRKQLADKYIELGTSFPVLPTLEDESKCARKPDGFKEAITETVQVNRQDDNIELVESQTSHSTAAVARTNQTAAPLLTVERYTTMVPPRFYSFPYSFYTGRKDALAAATAAQARRRRKELTRSKNLLARQVSLNS</sequence>
<keyword evidence="11" id="KW-1185">Reference proteome</keyword>
<feature type="coiled-coil region" evidence="7">
    <location>
        <begin position="213"/>
        <end position="275"/>
    </location>
</feature>
<evidence type="ECO:0000256" key="4">
    <source>
        <dbReference type="ARBA" id="ARBA00023125"/>
    </source>
</evidence>
<organism evidence="11">
    <name type="scientific">Selaginella moellendorffii</name>
    <name type="common">Spikemoss</name>
    <dbReference type="NCBI Taxonomy" id="88036"/>
    <lineage>
        <taxon>Eukaryota</taxon>
        <taxon>Viridiplantae</taxon>
        <taxon>Streptophyta</taxon>
        <taxon>Embryophyta</taxon>
        <taxon>Tracheophyta</taxon>
        <taxon>Lycopodiopsida</taxon>
        <taxon>Selaginellales</taxon>
        <taxon>Selaginellaceae</taxon>
        <taxon>Selaginella</taxon>
    </lineage>
</organism>
<feature type="region of interest" description="Disordered" evidence="8">
    <location>
        <begin position="113"/>
        <end position="132"/>
    </location>
</feature>
<dbReference type="InterPro" id="IPR046347">
    <property type="entry name" value="bZIP_sf"/>
</dbReference>
<name>D8SI71_SELML</name>
<dbReference type="InParanoid" id="D8SI71"/>
<keyword evidence="6" id="KW-0539">Nucleus</keyword>
<dbReference type="GO" id="GO:0006355">
    <property type="term" value="P:regulation of DNA-templated transcription"/>
    <property type="evidence" value="ECO:0000318"/>
    <property type="project" value="GO_Central"/>
</dbReference>
<evidence type="ECO:0000256" key="7">
    <source>
        <dbReference type="SAM" id="Coils"/>
    </source>
</evidence>
<evidence type="ECO:0000313" key="10">
    <source>
        <dbReference type="EMBL" id="EFJ15817.1"/>
    </source>
</evidence>
<dbReference type="InterPro" id="IPR004827">
    <property type="entry name" value="bZIP"/>
</dbReference>
<evidence type="ECO:0000256" key="6">
    <source>
        <dbReference type="ARBA" id="ARBA00023242"/>
    </source>
</evidence>
<keyword evidence="5" id="KW-0804">Transcription</keyword>
<evidence type="ECO:0000259" key="9">
    <source>
        <dbReference type="PROSITE" id="PS50217"/>
    </source>
</evidence>
<keyword evidence="4" id="KW-0238">DNA-binding</keyword>
<dbReference type="PROSITE" id="PS50217">
    <property type="entry name" value="BZIP"/>
    <property type="match status" value="1"/>
</dbReference>
<dbReference type="PANTHER" id="PTHR45967:SF28">
    <property type="entry name" value="BASIC-LEUCINE ZIPPER (BZIP) TRANSCRIPTION FACTOR FAMILY PROTEIN"/>
    <property type="match status" value="1"/>
</dbReference>
<keyword evidence="3" id="KW-0805">Transcription regulation</keyword>
<feature type="domain" description="BZIP" evidence="9">
    <location>
        <begin position="216"/>
        <end position="272"/>
    </location>
</feature>
<dbReference type="Gramene" id="EFJ15817">
    <property type="protein sequence ID" value="EFJ15817"/>
    <property type="gene ID" value="SELMODRAFT_422374"/>
</dbReference>
<dbReference type="SUPFAM" id="SSF57959">
    <property type="entry name" value="Leucine zipper domain"/>
    <property type="match status" value="1"/>
</dbReference>
<dbReference type="KEGG" id="smo:SELMODRAFT_422374"/>
<protein>
    <recommendedName>
        <fullName evidence="9">BZIP domain-containing protein</fullName>
    </recommendedName>
</protein>
<keyword evidence="7" id="KW-0175">Coiled coil</keyword>
<dbReference type="InterPro" id="IPR044827">
    <property type="entry name" value="GBF-like"/>
</dbReference>
<comment type="similarity">
    <text evidence="2">Belongs to the bZIP family.</text>
</comment>
<evidence type="ECO:0000256" key="2">
    <source>
        <dbReference type="ARBA" id="ARBA00007163"/>
    </source>
</evidence>